<protein>
    <submittedName>
        <fullName evidence="1">Uncharacterized protein</fullName>
    </submittedName>
</protein>
<gene>
    <name evidence="1" type="ORF">C1H46_023050</name>
</gene>
<dbReference type="AlphaFoldDB" id="A0A540LY02"/>
<proteinExistence type="predicted"/>
<sequence length="200" mass="22590">MLPRAAFLVDQCMHIAGVERSTPPWTGGPVPNLQFVRNERVGVGSHVEQDATEFSDRCRDVGLHGQRRETVDPCLIIALHYRKHLLSLFLLESSMVFSIVQKPRGSVAVIDNYKQENITTVNARKARAFRCVLQILLRSLYCLIIRTFSFCSSSRNKVADPQAIKVASRGNGPQFLITELKFMLNQQTRYGCFFVQACAE</sequence>
<evidence type="ECO:0000313" key="1">
    <source>
        <dbReference type="EMBL" id="TQD91371.1"/>
    </source>
</evidence>
<organism evidence="1 2">
    <name type="scientific">Malus baccata</name>
    <name type="common">Siberian crab apple</name>
    <name type="synonym">Pyrus baccata</name>
    <dbReference type="NCBI Taxonomy" id="106549"/>
    <lineage>
        <taxon>Eukaryota</taxon>
        <taxon>Viridiplantae</taxon>
        <taxon>Streptophyta</taxon>
        <taxon>Embryophyta</taxon>
        <taxon>Tracheophyta</taxon>
        <taxon>Spermatophyta</taxon>
        <taxon>Magnoliopsida</taxon>
        <taxon>eudicotyledons</taxon>
        <taxon>Gunneridae</taxon>
        <taxon>Pentapetalae</taxon>
        <taxon>rosids</taxon>
        <taxon>fabids</taxon>
        <taxon>Rosales</taxon>
        <taxon>Rosaceae</taxon>
        <taxon>Amygdaloideae</taxon>
        <taxon>Maleae</taxon>
        <taxon>Malus</taxon>
    </lineage>
</organism>
<dbReference type="Proteomes" id="UP000315295">
    <property type="component" value="Unassembled WGS sequence"/>
</dbReference>
<keyword evidence="2" id="KW-1185">Reference proteome</keyword>
<name>A0A540LY02_MALBA</name>
<evidence type="ECO:0000313" key="2">
    <source>
        <dbReference type="Proteomes" id="UP000315295"/>
    </source>
</evidence>
<dbReference type="EMBL" id="VIEB01000422">
    <property type="protein sequence ID" value="TQD91371.1"/>
    <property type="molecule type" value="Genomic_DNA"/>
</dbReference>
<reference evidence="1 2" key="1">
    <citation type="journal article" date="2019" name="G3 (Bethesda)">
        <title>Sequencing of a Wild Apple (Malus baccata) Genome Unravels the Differences Between Cultivated and Wild Apple Species Regarding Disease Resistance and Cold Tolerance.</title>
        <authorList>
            <person name="Chen X."/>
        </authorList>
    </citation>
    <scope>NUCLEOTIDE SEQUENCE [LARGE SCALE GENOMIC DNA]</scope>
    <source>
        <strain evidence="2">cv. Shandingzi</strain>
        <tissue evidence="1">Leaves</tissue>
    </source>
</reference>
<accession>A0A540LY02</accession>
<comment type="caution">
    <text evidence="1">The sequence shown here is derived from an EMBL/GenBank/DDBJ whole genome shotgun (WGS) entry which is preliminary data.</text>
</comment>